<keyword evidence="1" id="KW-1133">Transmembrane helix</keyword>
<dbReference type="SMART" id="SM00267">
    <property type="entry name" value="GGDEF"/>
    <property type="match status" value="1"/>
</dbReference>
<dbReference type="Pfam" id="PF00990">
    <property type="entry name" value="GGDEF"/>
    <property type="match status" value="1"/>
</dbReference>
<evidence type="ECO:0000313" key="5">
    <source>
        <dbReference type="Proteomes" id="UP000260812"/>
    </source>
</evidence>
<evidence type="ECO:0000313" key="6">
    <source>
        <dbReference type="Proteomes" id="UP000261166"/>
    </source>
</evidence>
<organism evidence="4 6">
    <name type="scientific">Eisenbergiella massiliensis</name>
    <dbReference type="NCBI Taxonomy" id="1720294"/>
    <lineage>
        <taxon>Bacteria</taxon>
        <taxon>Bacillati</taxon>
        <taxon>Bacillota</taxon>
        <taxon>Clostridia</taxon>
        <taxon>Lachnospirales</taxon>
        <taxon>Lachnospiraceae</taxon>
        <taxon>Eisenbergiella</taxon>
    </lineage>
</organism>
<keyword evidence="1" id="KW-0472">Membrane</keyword>
<dbReference type="AlphaFoldDB" id="A0A3E3J0F8"/>
<dbReference type="PANTHER" id="PTHR33121:SF70">
    <property type="entry name" value="SIGNALING PROTEIN YKOW"/>
    <property type="match status" value="1"/>
</dbReference>
<dbReference type="InterPro" id="IPR050706">
    <property type="entry name" value="Cyclic-di-GMP_PDE-like"/>
</dbReference>
<dbReference type="SMART" id="SM00052">
    <property type="entry name" value="EAL"/>
    <property type="match status" value="1"/>
</dbReference>
<dbReference type="EMBL" id="QVLV01000007">
    <property type="protein sequence ID" value="RGE60446.1"/>
    <property type="molecule type" value="Genomic_DNA"/>
</dbReference>
<dbReference type="Proteomes" id="UP000261166">
    <property type="component" value="Unassembled WGS sequence"/>
</dbReference>
<feature type="domain" description="EAL" evidence="2">
    <location>
        <begin position="385"/>
        <end position="640"/>
    </location>
</feature>
<dbReference type="InterPro" id="IPR029787">
    <property type="entry name" value="Nucleotide_cyclase"/>
</dbReference>
<reference evidence="4 6" key="1">
    <citation type="submission" date="2018-08" db="EMBL/GenBank/DDBJ databases">
        <title>A genome reference for cultivated species of the human gut microbiota.</title>
        <authorList>
            <person name="Zou Y."/>
            <person name="Xue W."/>
            <person name="Luo G."/>
        </authorList>
    </citation>
    <scope>NUCLEOTIDE SEQUENCE [LARGE SCALE GENOMIC DNA]</scope>
    <source>
        <strain evidence="4 6">AF26-4BH</strain>
        <strain evidence="3">TF05-5AC</strain>
    </source>
</reference>
<dbReference type="InterPro" id="IPR043128">
    <property type="entry name" value="Rev_trsase/Diguanyl_cyclase"/>
</dbReference>
<dbReference type="Gene3D" id="3.20.20.450">
    <property type="entry name" value="EAL domain"/>
    <property type="match status" value="1"/>
</dbReference>
<dbReference type="SUPFAM" id="SSF141868">
    <property type="entry name" value="EAL domain-like"/>
    <property type="match status" value="1"/>
</dbReference>
<dbReference type="Pfam" id="PF00563">
    <property type="entry name" value="EAL"/>
    <property type="match status" value="1"/>
</dbReference>
<dbReference type="Gene3D" id="3.30.70.270">
    <property type="match status" value="1"/>
</dbReference>
<dbReference type="OrthoDB" id="9805474at2"/>
<evidence type="ECO:0000313" key="3">
    <source>
        <dbReference type="EMBL" id="RGE60446.1"/>
    </source>
</evidence>
<dbReference type="InterPro" id="IPR001633">
    <property type="entry name" value="EAL_dom"/>
</dbReference>
<dbReference type="CDD" id="cd01948">
    <property type="entry name" value="EAL"/>
    <property type="match status" value="1"/>
</dbReference>
<evidence type="ECO:0000313" key="4">
    <source>
        <dbReference type="EMBL" id="RGE72818.1"/>
    </source>
</evidence>
<dbReference type="GO" id="GO:0071111">
    <property type="term" value="F:cyclic-guanylate-specific phosphodiesterase activity"/>
    <property type="evidence" value="ECO:0007669"/>
    <property type="project" value="InterPro"/>
</dbReference>
<feature type="transmembrane region" description="Helical" evidence="1">
    <location>
        <begin position="177"/>
        <end position="202"/>
    </location>
</feature>
<comment type="caution">
    <text evidence="4">The sequence shown here is derived from an EMBL/GenBank/DDBJ whole genome shotgun (WGS) entry which is preliminary data.</text>
</comment>
<dbReference type="PANTHER" id="PTHR33121">
    <property type="entry name" value="CYCLIC DI-GMP PHOSPHODIESTERASE PDEF"/>
    <property type="match status" value="1"/>
</dbReference>
<dbReference type="InterPro" id="IPR000160">
    <property type="entry name" value="GGDEF_dom"/>
</dbReference>
<dbReference type="InterPro" id="IPR035919">
    <property type="entry name" value="EAL_sf"/>
</dbReference>
<evidence type="ECO:0000259" key="2">
    <source>
        <dbReference type="PROSITE" id="PS50883"/>
    </source>
</evidence>
<sequence length="646" mass="73612">MAVIGMDGTVVSTSEAVENLRELPGIRDSLAGRRGVSFLDGQTIVCSVPLYEGEKVVGALAGSREKENMQRMIQAESFGGQGLTCIADEGGKVIISPTELEPFLQLDDIFKKESEGETAQKIYQMQENMKIGCDGVFSFVAVDGTQLVLSYNTLKSYGWVLLTLVPADLISYETDKYIMQTFCIVAGTIVLFLFFLLCLLYIQKNNRKQLEKIAFVDAVTGGMSSMAFRLRLMALLENAPPDRYTVVFLNIRNFKLINESFGSRAGDDTLRYCMRVLERNIFQGELAGRGEEDSYYLCLRESKESAVRARLEGITEDINSFNKKREADTAYCLAFRQGAYVVEEPQMDITIIQDRAKTACLWQQDHTLGECVFYDNRFMQSLRQEHELTALFQGALDRGEFLVYLQPKVRLSDGKTAGAEALVRWRNPQRGMIFPSDFIPVLEKNGSICKLDRYIFEKVCELLARRMQEGKAIFPVSVNLSRQHFKDPDFLRQFSEIADKYHIPDGILELELTESIFFDDQGIEFVGKCIRRMHRLGFKCSLDDFGSGYSSLGLLREFDVDTIKLDRRFFLDISQPKAEDVLICLTELGRRLGVQIVAEGIEKQEQIAFLKRVRCDMVQGYFYSRPLPVEEFWEWLEKRQEGEGNQ</sequence>
<dbReference type="SUPFAM" id="SSF55073">
    <property type="entry name" value="Nucleotide cyclase"/>
    <property type="match status" value="1"/>
</dbReference>
<keyword evidence="1" id="KW-0812">Transmembrane</keyword>
<accession>A0A3E3J0F8</accession>
<dbReference type="Gene3D" id="3.30.450.20">
    <property type="entry name" value="PAS domain"/>
    <property type="match status" value="1"/>
</dbReference>
<name>A0A3E3J0F8_9FIRM</name>
<dbReference type="PROSITE" id="PS50883">
    <property type="entry name" value="EAL"/>
    <property type="match status" value="1"/>
</dbReference>
<dbReference type="EMBL" id="QVLU01000005">
    <property type="protein sequence ID" value="RGE72818.1"/>
    <property type="molecule type" value="Genomic_DNA"/>
</dbReference>
<protein>
    <submittedName>
        <fullName evidence="4">EAL domain-containing protein</fullName>
    </submittedName>
</protein>
<gene>
    <name evidence="4" type="ORF">DWY69_07540</name>
    <name evidence="3" type="ORF">DXC51_12200</name>
</gene>
<keyword evidence="5" id="KW-1185">Reference proteome</keyword>
<proteinExistence type="predicted"/>
<evidence type="ECO:0000256" key="1">
    <source>
        <dbReference type="SAM" id="Phobius"/>
    </source>
</evidence>
<dbReference type="Proteomes" id="UP000260812">
    <property type="component" value="Unassembled WGS sequence"/>
</dbReference>